<reference evidence="2" key="1">
    <citation type="journal article" date="2024" name="Proc. Natl. Acad. Sci. U.S.A.">
        <title>Extraordinary preservation of gene collinearity over three hundred million years revealed in homosporous lycophytes.</title>
        <authorList>
            <person name="Li C."/>
            <person name="Wickell D."/>
            <person name="Kuo L.Y."/>
            <person name="Chen X."/>
            <person name="Nie B."/>
            <person name="Liao X."/>
            <person name="Peng D."/>
            <person name="Ji J."/>
            <person name="Jenkins J."/>
            <person name="Williams M."/>
            <person name="Shu S."/>
            <person name="Plott C."/>
            <person name="Barry K."/>
            <person name="Rajasekar S."/>
            <person name="Grimwood J."/>
            <person name="Han X."/>
            <person name="Sun S."/>
            <person name="Hou Z."/>
            <person name="He W."/>
            <person name="Dai G."/>
            <person name="Sun C."/>
            <person name="Schmutz J."/>
            <person name="Leebens-Mack J.H."/>
            <person name="Li F.W."/>
            <person name="Wang L."/>
        </authorList>
    </citation>
    <scope>NUCLEOTIDE SEQUENCE [LARGE SCALE GENOMIC DNA]</scope>
    <source>
        <strain evidence="2">cv. PW_Plant_1</strain>
    </source>
</reference>
<sequence length="169" mass="18786">MAKSVSRSAVPPARRTLELFIISAQELRNANNFGGKLNTYAVAYVDPRHKVCTRIDEEGGINPSWDQKLSLTIDQRLLEDVTAQLTIEIYCPGTWKDKLLGTARVSISDAVKIRGGPKFPVTSIVLFHDSRPQGMLNICIPPALLKPHVFEGSGFRGWEKLMGVRLRAE</sequence>
<gene>
    <name evidence="1" type="ORF">O6H91_16G086100</name>
</gene>
<protein>
    <submittedName>
        <fullName evidence="1">Uncharacterized protein</fullName>
    </submittedName>
</protein>
<name>A0ACC2BEM7_DIPCM</name>
<proteinExistence type="predicted"/>
<evidence type="ECO:0000313" key="1">
    <source>
        <dbReference type="EMBL" id="KAJ7528142.1"/>
    </source>
</evidence>
<comment type="caution">
    <text evidence="1">The sequence shown here is derived from an EMBL/GenBank/DDBJ whole genome shotgun (WGS) entry which is preliminary data.</text>
</comment>
<dbReference type="EMBL" id="CM055107">
    <property type="protein sequence ID" value="KAJ7528142.1"/>
    <property type="molecule type" value="Genomic_DNA"/>
</dbReference>
<dbReference type="Proteomes" id="UP001162992">
    <property type="component" value="Chromosome 16"/>
</dbReference>
<keyword evidence="2" id="KW-1185">Reference proteome</keyword>
<evidence type="ECO:0000313" key="2">
    <source>
        <dbReference type="Proteomes" id="UP001162992"/>
    </source>
</evidence>
<organism evidence="1 2">
    <name type="scientific">Diphasiastrum complanatum</name>
    <name type="common">Issler's clubmoss</name>
    <name type="synonym">Lycopodium complanatum</name>
    <dbReference type="NCBI Taxonomy" id="34168"/>
    <lineage>
        <taxon>Eukaryota</taxon>
        <taxon>Viridiplantae</taxon>
        <taxon>Streptophyta</taxon>
        <taxon>Embryophyta</taxon>
        <taxon>Tracheophyta</taxon>
        <taxon>Lycopodiopsida</taxon>
        <taxon>Lycopodiales</taxon>
        <taxon>Lycopodiaceae</taxon>
        <taxon>Lycopodioideae</taxon>
        <taxon>Diphasiastrum</taxon>
    </lineage>
</organism>
<accession>A0ACC2BEM7</accession>